<dbReference type="AlphaFoldDB" id="A0A6N3AT25"/>
<organism evidence="1">
    <name type="scientific">Intestinibacter bartlettii</name>
    <dbReference type="NCBI Taxonomy" id="261299"/>
    <lineage>
        <taxon>Bacteria</taxon>
        <taxon>Bacillati</taxon>
        <taxon>Bacillota</taxon>
        <taxon>Clostridia</taxon>
        <taxon>Peptostreptococcales</taxon>
        <taxon>Peptostreptococcaceae</taxon>
        <taxon>Intestinibacter</taxon>
    </lineage>
</organism>
<dbReference type="GeneID" id="89565825"/>
<dbReference type="Pfam" id="PF11148">
    <property type="entry name" value="DUF2922"/>
    <property type="match status" value="1"/>
</dbReference>
<sequence length="75" mass="8504">MAESKKLVLVFKNSIGKEVTFTIEDPKDALTEAEIKAAMDLIVEKNIFKKNNYDLVEAVEARIVNTQTQEYDLVV</sequence>
<name>A0A6N3AT25_9FIRM</name>
<protein>
    <recommendedName>
        <fullName evidence="2">DUF2922 domain-containing protein</fullName>
    </recommendedName>
</protein>
<gene>
    <name evidence="1" type="ORF">IBLFYP30_01422</name>
</gene>
<reference evidence="1" key="1">
    <citation type="submission" date="2019-11" db="EMBL/GenBank/DDBJ databases">
        <authorList>
            <person name="Feng L."/>
        </authorList>
    </citation>
    <scope>NUCLEOTIDE SEQUENCE</scope>
    <source>
        <strain evidence="1">IbartlettiiLFYP30</strain>
    </source>
</reference>
<dbReference type="EMBL" id="CACRUE010000022">
    <property type="protein sequence ID" value="VYT95675.1"/>
    <property type="molecule type" value="Genomic_DNA"/>
</dbReference>
<evidence type="ECO:0008006" key="2">
    <source>
        <dbReference type="Google" id="ProtNLM"/>
    </source>
</evidence>
<dbReference type="InterPro" id="IPR021321">
    <property type="entry name" value="DUF2922"/>
</dbReference>
<evidence type="ECO:0000313" key="1">
    <source>
        <dbReference type="EMBL" id="VYT95675.1"/>
    </source>
</evidence>
<proteinExistence type="predicted"/>
<accession>A0A6N3AT25</accession>
<dbReference type="RefSeq" id="WP_007287424.1">
    <property type="nucleotide sequence ID" value="NZ_BAABYO010000001.1"/>
</dbReference>